<proteinExistence type="predicted"/>
<keyword evidence="2" id="KW-1185">Reference proteome</keyword>
<dbReference type="VEuPathDB" id="FungiDB:HpaG806255"/>
<reference evidence="2" key="1">
    <citation type="journal article" date="2010" name="Science">
        <title>Signatures of adaptation to obligate biotrophy in the Hyaloperonospora arabidopsidis genome.</title>
        <authorList>
            <person name="Baxter L."/>
            <person name="Tripathy S."/>
            <person name="Ishaque N."/>
            <person name="Boot N."/>
            <person name="Cabral A."/>
            <person name="Kemen E."/>
            <person name="Thines M."/>
            <person name="Ah-Fong A."/>
            <person name="Anderson R."/>
            <person name="Badejoko W."/>
            <person name="Bittner-Eddy P."/>
            <person name="Boore J.L."/>
            <person name="Chibucos M.C."/>
            <person name="Coates M."/>
            <person name="Dehal P."/>
            <person name="Delehaunty K."/>
            <person name="Dong S."/>
            <person name="Downton P."/>
            <person name="Dumas B."/>
            <person name="Fabro G."/>
            <person name="Fronick C."/>
            <person name="Fuerstenberg S.I."/>
            <person name="Fulton L."/>
            <person name="Gaulin E."/>
            <person name="Govers F."/>
            <person name="Hughes L."/>
            <person name="Humphray S."/>
            <person name="Jiang R.H."/>
            <person name="Judelson H."/>
            <person name="Kamoun S."/>
            <person name="Kyung K."/>
            <person name="Meijer H."/>
            <person name="Minx P."/>
            <person name="Morris P."/>
            <person name="Nelson J."/>
            <person name="Phuntumart V."/>
            <person name="Qutob D."/>
            <person name="Rehmany A."/>
            <person name="Rougon-Cardoso A."/>
            <person name="Ryden P."/>
            <person name="Torto-Alalibo T."/>
            <person name="Studholme D."/>
            <person name="Wang Y."/>
            <person name="Win J."/>
            <person name="Wood J."/>
            <person name="Clifton S.W."/>
            <person name="Rogers J."/>
            <person name="Van den Ackerveken G."/>
            <person name="Jones J.D."/>
            <person name="McDowell J.M."/>
            <person name="Beynon J."/>
            <person name="Tyler B.M."/>
        </authorList>
    </citation>
    <scope>NUCLEOTIDE SEQUENCE [LARGE SCALE GENOMIC DNA]</scope>
    <source>
        <strain evidence="2">Emoy2</strain>
    </source>
</reference>
<dbReference type="EMBL" id="JH598294">
    <property type="status" value="NOT_ANNOTATED_CDS"/>
    <property type="molecule type" value="Genomic_DNA"/>
</dbReference>
<name>M4BIM9_HYAAE</name>
<dbReference type="InParanoid" id="M4BIM9"/>
<dbReference type="Proteomes" id="UP000011713">
    <property type="component" value="Unassembled WGS sequence"/>
</dbReference>
<protein>
    <submittedName>
        <fullName evidence="1">Uncharacterized protein</fullName>
    </submittedName>
</protein>
<evidence type="ECO:0000313" key="1">
    <source>
        <dbReference type="EnsemblProtists" id="HpaP806255"/>
    </source>
</evidence>
<sequence length="208" mass="22932">MNALRASASKPDVRFECKLRYKFAKMKAKTQLRSPYRNQYAKPVAGQTTTVSTVQTVAGHSVLTNEPYTPTSISGKRVGVQDYPQRDAQKRQRCTGNLAEGIPQTPMSSQAEGIHATSPDTGIDLCDEAASEISPHGTASFLARRATLEEVGVSVRAPKYLVSEVKRLRKPFAHVQTALDQSLTERKQLRGILYQVQRARDQSSTKLA</sequence>
<accession>M4BIM9</accession>
<reference evidence="1" key="2">
    <citation type="submission" date="2015-06" db="UniProtKB">
        <authorList>
            <consortium name="EnsemblProtists"/>
        </authorList>
    </citation>
    <scope>IDENTIFICATION</scope>
    <source>
        <strain evidence="1">Emoy2</strain>
    </source>
</reference>
<organism evidence="1 2">
    <name type="scientific">Hyaloperonospora arabidopsidis (strain Emoy2)</name>
    <name type="common">Downy mildew agent</name>
    <name type="synonym">Peronospora arabidopsidis</name>
    <dbReference type="NCBI Taxonomy" id="559515"/>
    <lineage>
        <taxon>Eukaryota</taxon>
        <taxon>Sar</taxon>
        <taxon>Stramenopiles</taxon>
        <taxon>Oomycota</taxon>
        <taxon>Peronosporomycetes</taxon>
        <taxon>Peronosporales</taxon>
        <taxon>Peronosporaceae</taxon>
        <taxon>Hyaloperonospora</taxon>
    </lineage>
</organism>
<evidence type="ECO:0000313" key="2">
    <source>
        <dbReference type="Proteomes" id="UP000011713"/>
    </source>
</evidence>
<dbReference type="HOGENOM" id="CLU_051764_1_0_1"/>
<dbReference type="EnsemblProtists" id="HpaT806255">
    <property type="protein sequence ID" value="HpaP806255"/>
    <property type="gene ID" value="HpaG806255"/>
</dbReference>
<dbReference type="AlphaFoldDB" id="M4BIM9"/>